<evidence type="ECO:0000313" key="2">
    <source>
        <dbReference type="Proteomes" id="UP001057402"/>
    </source>
</evidence>
<protein>
    <submittedName>
        <fullName evidence="1">Uncharacterized protein</fullName>
    </submittedName>
</protein>
<sequence length="69" mass="7557">MLHVRLAAVLALSTAAHNKPNLIKGLLPELLPLLYDQAVVKQELIRTVDLGPFKLVVDDGLELTCKKAK</sequence>
<keyword evidence="2" id="KW-1185">Reference proteome</keyword>
<name>A0ACB9R9A3_9MYRT</name>
<dbReference type="Proteomes" id="UP001057402">
    <property type="component" value="Chromosome 4"/>
</dbReference>
<evidence type="ECO:0000313" key="1">
    <source>
        <dbReference type="EMBL" id="KAI4375459.1"/>
    </source>
</evidence>
<accession>A0ACB9R9A3</accession>
<gene>
    <name evidence="1" type="ORF">MLD38_013326</name>
</gene>
<dbReference type="EMBL" id="CM042883">
    <property type="protein sequence ID" value="KAI4375459.1"/>
    <property type="molecule type" value="Genomic_DNA"/>
</dbReference>
<proteinExistence type="predicted"/>
<comment type="caution">
    <text evidence="1">The sequence shown here is derived from an EMBL/GenBank/DDBJ whole genome shotgun (WGS) entry which is preliminary data.</text>
</comment>
<organism evidence="1 2">
    <name type="scientific">Melastoma candidum</name>
    <dbReference type="NCBI Taxonomy" id="119954"/>
    <lineage>
        <taxon>Eukaryota</taxon>
        <taxon>Viridiplantae</taxon>
        <taxon>Streptophyta</taxon>
        <taxon>Embryophyta</taxon>
        <taxon>Tracheophyta</taxon>
        <taxon>Spermatophyta</taxon>
        <taxon>Magnoliopsida</taxon>
        <taxon>eudicotyledons</taxon>
        <taxon>Gunneridae</taxon>
        <taxon>Pentapetalae</taxon>
        <taxon>rosids</taxon>
        <taxon>malvids</taxon>
        <taxon>Myrtales</taxon>
        <taxon>Melastomataceae</taxon>
        <taxon>Melastomatoideae</taxon>
        <taxon>Melastomateae</taxon>
        <taxon>Melastoma</taxon>
    </lineage>
</organism>
<reference evidence="2" key="1">
    <citation type="journal article" date="2023" name="Front. Plant Sci.">
        <title>Chromosomal-level genome assembly of Melastoma candidum provides insights into trichome evolution.</title>
        <authorList>
            <person name="Zhong Y."/>
            <person name="Wu W."/>
            <person name="Sun C."/>
            <person name="Zou P."/>
            <person name="Liu Y."/>
            <person name="Dai S."/>
            <person name="Zhou R."/>
        </authorList>
    </citation>
    <scope>NUCLEOTIDE SEQUENCE [LARGE SCALE GENOMIC DNA]</scope>
</reference>